<evidence type="ECO:0000259" key="8">
    <source>
        <dbReference type="Pfam" id="PF04239"/>
    </source>
</evidence>
<accession>A0A929PZH0</accession>
<dbReference type="GO" id="GO:0005886">
    <property type="term" value="C:plasma membrane"/>
    <property type="evidence" value="ECO:0007669"/>
    <property type="project" value="UniProtKB-SubCell"/>
</dbReference>
<evidence type="ECO:0000313" key="10">
    <source>
        <dbReference type="Proteomes" id="UP000622475"/>
    </source>
</evidence>
<dbReference type="Gene3D" id="3.30.240.20">
    <property type="entry name" value="bsu07140 like domains"/>
    <property type="match status" value="1"/>
</dbReference>
<evidence type="ECO:0000256" key="3">
    <source>
        <dbReference type="ARBA" id="ARBA00022475"/>
    </source>
</evidence>
<keyword evidence="10" id="KW-1185">Reference proteome</keyword>
<dbReference type="Proteomes" id="UP000622475">
    <property type="component" value="Unassembled WGS sequence"/>
</dbReference>
<feature type="transmembrane region" description="Helical" evidence="7">
    <location>
        <begin position="48"/>
        <end position="67"/>
    </location>
</feature>
<evidence type="ECO:0000256" key="4">
    <source>
        <dbReference type="ARBA" id="ARBA00022692"/>
    </source>
</evidence>
<dbReference type="Pfam" id="PF04239">
    <property type="entry name" value="DUF421"/>
    <property type="match status" value="1"/>
</dbReference>
<protein>
    <submittedName>
        <fullName evidence="9">DUF421 domain-containing protein</fullName>
    </submittedName>
</protein>
<comment type="similarity">
    <text evidence="2">Belongs to the UPF0702 family.</text>
</comment>
<comment type="caution">
    <text evidence="9">The sequence shown here is derived from an EMBL/GenBank/DDBJ whole genome shotgun (WGS) entry which is preliminary data.</text>
</comment>
<dbReference type="InterPro" id="IPR023090">
    <property type="entry name" value="UPF0702_alpha/beta_dom_sf"/>
</dbReference>
<gene>
    <name evidence="9" type="ORF">IRJ16_21595</name>
</gene>
<evidence type="ECO:0000256" key="2">
    <source>
        <dbReference type="ARBA" id="ARBA00006448"/>
    </source>
</evidence>
<evidence type="ECO:0000256" key="6">
    <source>
        <dbReference type="ARBA" id="ARBA00023136"/>
    </source>
</evidence>
<proteinExistence type="inferred from homology"/>
<keyword evidence="5 7" id="KW-1133">Transmembrane helix</keyword>
<feature type="transmembrane region" description="Helical" evidence="7">
    <location>
        <begin position="16"/>
        <end position="36"/>
    </location>
</feature>
<dbReference type="AlphaFoldDB" id="A0A929PZH0"/>
<organism evidence="9 10">
    <name type="scientific">Mucilaginibacter myungsuensis</name>
    <dbReference type="NCBI Taxonomy" id="649104"/>
    <lineage>
        <taxon>Bacteria</taxon>
        <taxon>Pseudomonadati</taxon>
        <taxon>Bacteroidota</taxon>
        <taxon>Sphingobacteriia</taxon>
        <taxon>Sphingobacteriales</taxon>
        <taxon>Sphingobacteriaceae</taxon>
        <taxon>Mucilaginibacter</taxon>
    </lineage>
</organism>
<dbReference type="InterPro" id="IPR007353">
    <property type="entry name" value="DUF421"/>
</dbReference>
<evidence type="ECO:0000256" key="1">
    <source>
        <dbReference type="ARBA" id="ARBA00004651"/>
    </source>
</evidence>
<dbReference type="RefSeq" id="WP_194113941.1">
    <property type="nucleotide sequence ID" value="NZ_JAUFPV010000013.1"/>
</dbReference>
<keyword evidence="4 7" id="KW-0812">Transmembrane</keyword>
<evidence type="ECO:0000256" key="7">
    <source>
        <dbReference type="SAM" id="Phobius"/>
    </source>
</evidence>
<dbReference type="PANTHER" id="PTHR34582:SF6">
    <property type="entry name" value="UPF0702 TRANSMEMBRANE PROTEIN YCAP"/>
    <property type="match status" value="1"/>
</dbReference>
<evidence type="ECO:0000256" key="5">
    <source>
        <dbReference type="ARBA" id="ARBA00022989"/>
    </source>
</evidence>
<evidence type="ECO:0000313" key="9">
    <source>
        <dbReference type="EMBL" id="MBE9664490.1"/>
    </source>
</evidence>
<keyword evidence="3" id="KW-1003">Cell membrane</keyword>
<feature type="transmembrane region" description="Helical" evidence="7">
    <location>
        <begin position="73"/>
        <end position="90"/>
    </location>
</feature>
<name>A0A929PZH0_9SPHI</name>
<keyword evidence="6 7" id="KW-0472">Membrane</keyword>
<reference evidence="9" key="1">
    <citation type="submission" date="2020-10" db="EMBL/GenBank/DDBJ databases">
        <title>Mucilaginibacter mali sp. nov., isolated from rhizosphere soil of apple orchard.</title>
        <authorList>
            <person name="Lee J.-S."/>
            <person name="Kim H.S."/>
            <person name="Kim J.-S."/>
        </authorList>
    </citation>
    <scope>NUCLEOTIDE SEQUENCE</scope>
    <source>
        <strain evidence="9">KCTC 22746</strain>
    </source>
</reference>
<dbReference type="PANTHER" id="PTHR34582">
    <property type="entry name" value="UPF0702 TRANSMEMBRANE PROTEIN YCAP"/>
    <property type="match status" value="1"/>
</dbReference>
<comment type="subcellular location">
    <subcellularLocation>
        <location evidence="1">Cell membrane</location>
        <topology evidence="1">Multi-pass membrane protein</topology>
    </subcellularLocation>
</comment>
<sequence>MKFDWHTIFINDLDPMYALEILLRTVLMFGFVLLLLRMSGKKGVRQLTIFEVAIIIALGSAAGDPMFNKDTAILPSLLVFAIILGIYRLITYMAAKSEKFESVLEGDPLYIIEDGMFTMEEEHDNTFAKDEFFAEMRAKSIEHVGQIRIAVLETNGQVSFYYYSDDDVRPGLPVLPKPYGERSKTISKKGQYACTCCANVEERHIGGKCSRCGQDEWVEAIDTCRIS</sequence>
<dbReference type="EMBL" id="JADFFL010000012">
    <property type="protein sequence ID" value="MBE9664490.1"/>
    <property type="molecule type" value="Genomic_DNA"/>
</dbReference>
<feature type="domain" description="YetF C-terminal" evidence="8">
    <location>
        <begin position="96"/>
        <end position="166"/>
    </location>
</feature>